<feature type="compositionally biased region" description="Acidic residues" evidence="8">
    <location>
        <begin position="363"/>
        <end position="378"/>
    </location>
</feature>
<feature type="region of interest" description="Disordered" evidence="8">
    <location>
        <begin position="145"/>
        <end position="177"/>
    </location>
</feature>
<dbReference type="STRING" id="90262.A0A1X2IN57"/>
<dbReference type="InterPro" id="IPR028889">
    <property type="entry name" value="USP"/>
</dbReference>
<dbReference type="Proteomes" id="UP000193560">
    <property type="component" value="Unassembled WGS sequence"/>
</dbReference>
<evidence type="ECO:0000256" key="2">
    <source>
        <dbReference type="ARBA" id="ARBA00009085"/>
    </source>
</evidence>
<dbReference type="CDD" id="cd02662">
    <property type="entry name" value="Peptidase_C19F"/>
    <property type="match status" value="1"/>
</dbReference>
<keyword evidence="9" id="KW-0472">Membrane</keyword>
<reference evidence="11 12" key="1">
    <citation type="submission" date="2016-07" db="EMBL/GenBank/DDBJ databases">
        <title>Pervasive Adenine N6-methylation of Active Genes in Fungi.</title>
        <authorList>
            <consortium name="DOE Joint Genome Institute"/>
            <person name="Mondo S.J."/>
            <person name="Dannebaum R.O."/>
            <person name="Kuo R.C."/>
            <person name="Labutti K."/>
            <person name="Haridas S."/>
            <person name="Kuo A."/>
            <person name="Salamov A."/>
            <person name="Ahrendt S.R."/>
            <person name="Lipzen A."/>
            <person name="Sullivan W."/>
            <person name="Andreopoulos W.B."/>
            <person name="Clum A."/>
            <person name="Lindquist E."/>
            <person name="Daum C."/>
            <person name="Ramamoorthy G.K."/>
            <person name="Gryganskyi A."/>
            <person name="Culley D."/>
            <person name="Magnuson J.K."/>
            <person name="James T.Y."/>
            <person name="O'Malley M.A."/>
            <person name="Stajich J.E."/>
            <person name="Spatafora J.W."/>
            <person name="Visel A."/>
            <person name="Grigoriev I.V."/>
        </authorList>
    </citation>
    <scope>NUCLEOTIDE SEQUENCE [LARGE SCALE GENOMIC DNA]</scope>
    <source>
        <strain evidence="11 12">NRRL 1336</strain>
    </source>
</reference>
<dbReference type="Pfam" id="PF00443">
    <property type="entry name" value="UCH"/>
    <property type="match status" value="1"/>
</dbReference>
<feature type="region of interest" description="Disordered" evidence="8">
    <location>
        <begin position="354"/>
        <end position="393"/>
    </location>
</feature>
<dbReference type="EMBL" id="MCGE01000007">
    <property type="protein sequence ID" value="ORZ19440.1"/>
    <property type="molecule type" value="Genomic_DNA"/>
</dbReference>
<organism evidence="11 12">
    <name type="scientific">Absidia repens</name>
    <dbReference type="NCBI Taxonomy" id="90262"/>
    <lineage>
        <taxon>Eukaryota</taxon>
        <taxon>Fungi</taxon>
        <taxon>Fungi incertae sedis</taxon>
        <taxon>Mucoromycota</taxon>
        <taxon>Mucoromycotina</taxon>
        <taxon>Mucoromycetes</taxon>
        <taxon>Mucorales</taxon>
        <taxon>Cunninghamellaceae</taxon>
        <taxon>Absidia</taxon>
    </lineage>
</organism>
<keyword evidence="9" id="KW-1133">Transmembrane helix</keyword>
<evidence type="ECO:0000313" key="11">
    <source>
        <dbReference type="EMBL" id="ORZ19440.1"/>
    </source>
</evidence>
<dbReference type="EC" id="3.4.19.12" evidence="3"/>
<feature type="region of interest" description="Disordered" evidence="8">
    <location>
        <begin position="526"/>
        <end position="547"/>
    </location>
</feature>
<feature type="region of interest" description="Disordered" evidence="8">
    <location>
        <begin position="210"/>
        <end position="238"/>
    </location>
</feature>
<dbReference type="OrthoDB" id="2020758at2759"/>
<keyword evidence="4" id="KW-0645">Protease</keyword>
<sequence>MISLERLQSLLTDITSLFQFLGALLGLCAIILPILRTLPFYHTLIYWFDVAFTLLFHAFSRIFSLFSIPYSSIEELHQEPLAICLDSYSSQHILVSGLSNTGNSCFLNSVLQAVSSLPSLHQYLYTVRNPTSPVSNSLFKTIRRLSKPQQSRSSIRPSDLVRALATKQAHHTSTSSSCSYRRRSSFLTNRRQQDAQEFFQVLMDAVDTEMMEQQSKDQSTGNSKHSSTGRPSTGGNSKTVIHDPLSGLLASQLSCAQCGYIGTIRHFSFNNIQLSLPNAYSATIENCLQQYTAIEYLRDATCRQCSLLTTSRVMAEQVGSLKRQAKYVQKNKEKKRQLVTQMVALEKRRMQLEQRIRTNQIDSSDDDDDEDDRADDEQTSTKRNNNKNDSYITRTISPKSTKQVMIARPPPSLCLHMTRSAMHQSSGMIFKNTCQLLFGEFLDLTPFVANGTLHSSRSATSPLSSFGSDSSSKSKNGVRPSSMYLYRLMSAVVHYGSHSYGHYIAYKRRILPSHCHCLSCSTQKQQQQHPPLASSTRTPPDSSTREKIHQAEIWNKCATWYRISDSKVDTCDLDDVLSSNPYMLFYDRVDPTTEEGNALFEHYLQKSRRSSTTNAISEDEDEDDLSDSQDSTSHTTDDDSNSDDDDADADDNDDTSSELHQPISPATPRDDDDYTSPYYANLTGTSLEAFEMANALFTMDRQETSSNES</sequence>
<evidence type="ECO:0000256" key="9">
    <source>
        <dbReference type="SAM" id="Phobius"/>
    </source>
</evidence>
<feature type="compositionally biased region" description="Polar residues" evidence="8">
    <location>
        <begin position="211"/>
        <end position="238"/>
    </location>
</feature>
<dbReference type="GO" id="GO:0016579">
    <property type="term" value="P:protein deubiquitination"/>
    <property type="evidence" value="ECO:0007669"/>
    <property type="project" value="InterPro"/>
</dbReference>
<protein>
    <recommendedName>
        <fullName evidence="3">ubiquitinyl hydrolase 1</fullName>
        <ecNumber evidence="3">3.4.19.12</ecNumber>
    </recommendedName>
</protein>
<feature type="compositionally biased region" description="Polar residues" evidence="8">
    <location>
        <begin position="147"/>
        <end position="156"/>
    </location>
</feature>
<dbReference type="SUPFAM" id="SSF54001">
    <property type="entry name" value="Cysteine proteinases"/>
    <property type="match status" value="1"/>
</dbReference>
<dbReference type="InterPro" id="IPR038765">
    <property type="entry name" value="Papain-like_cys_pep_sf"/>
</dbReference>
<dbReference type="GO" id="GO:0006508">
    <property type="term" value="P:proteolysis"/>
    <property type="evidence" value="ECO:0007669"/>
    <property type="project" value="UniProtKB-KW"/>
</dbReference>
<accession>A0A1X2IN57</accession>
<dbReference type="PANTHER" id="PTHR24006">
    <property type="entry name" value="UBIQUITIN CARBOXYL-TERMINAL HYDROLASE"/>
    <property type="match status" value="1"/>
</dbReference>
<feature type="compositionally biased region" description="Acidic residues" evidence="8">
    <location>
        <begin position="617"/>
        <end position="627"/>
    </location>
</feature>
<feature type="region of interest" description="Disordered" evidence="8">
    <location>
        <begin position="607"/>
        <end position="679"/>
    </location>
</feature>
<feature type="transmembrane region" description="Helical" evidence="9">
    <location>
        <begin position="16"/>
        <end position="35"/>
    </location>
</feature>
<feature type="compositionally biased region" description="Low complexity" evidence="8">
    <location>
        <begin position="461"/>
        <end position="474"/>
    </location>
</feature>
<dbReference type="GO" id="GO:0005829">
    <property type="term" value="C:cytosol"/>
    <property type="evidence" value="ECO:0007669"/>
    <property type="project" value="TreeGrafter"/>
</dbReference>
<comment type="similarity">
    <text evidence="2">Belongs to the peptidase C19 family.</text>
</comment>
<dbReference type="Gene3D" id="3.90.70.10">
    <property type="entry name" value="Cysteine proteinases"/>
    <property type="match status" value="1"/>
</dbReference>
<keyword evidence="6" id="KW-0378">Hydrolase</keyword>
<dbReference type="InterPro" id="IPR001394">
    <property type="entry name" value="Peptidase_C19_UCH"/>
</dbReference>
<keyword evidence="5" id="KW-0833">Ubl conjugation pathway</keyword>
<evidence type="ECO:0000256" key="3">
    <source>
        <dbReference type="ARBA" id="ARBA00012759"/>
    </source>
</evidence>
<dbReference type="GO" id="GO:0005634">
    <property type="term" value="C:nucleus"/>
    <property type="evidence" value="ECO:0007669"/>
    <property type="project" value="TreeGrafter"/>
</dbReference>
<name>A0A1X2IN57_9FUNG</name>
<proteinExistence type="inferred from homology"/>
<dbReference type="GO" id="GO:0004843">
    <property type="term" value="F:cysteine-type deubiquitinase activity"/>
    <property type="evidence" value="ECO:0007669"/>
    <property type="project" value="UniProtKB-EC"/>
</dbReference>
<dbReference type="InterPro" id="IPR050164">
    <property type="entry name" value="Peptidase_C19"/>
</dbReference>
<evidence type="ECO:0000256" key="6">
    <source>
        <dbReference type="ARBA" id="ARBA00022801"/>
    </source>
</evidence>
<dbReference type="AlphaFoldDB" id="A0A1X2IN57"/>
<feature type="compositionally biased region" description="Acidic residues" evidence="8">
    <location>
        <begin position="638"/>
        <end position="656"/>
    </location>
</feature>
<feature type="compositionally biased region" description="Polar residues" evidence="8">
    <location>
        <begin position="381"/>
        <end position="393"/>
    </location>
</feature>
<evidence type="ECO:0000256" key="7">
    <source>
        <dbReference type="ARBA" id="ARBA00022807"/>
    </source>
</evidence>
<dbReference type="PROSITE" id="PS00972">
    <property type="entry name" value="USP_1"/>
    <property type="match status" value="1"/>
</dbReference>
<feature type="domain" description="USP" evidence="10">
    <location>
        <begin position="96"/>
        <end position="589"/>
    </location>
</feature>
<evidence type="ECO:0000256" key="4">
    <source>
        <dbReference type="ARBA" id="ARBA00022670"/>
    </source>
</evidence>
<keyword evidence="7" id="KW-0788">Thiol protease</keyword>
<comment type="caution">
    <text evidence="11">The sequence shown here is derived from an EMBL/GenBank/DDBJ whole genome shotgun (WGS) entry which is preliminary data.</text>
</comment>
<evidence type="ECO:0000313" key="12">
    <source>
        <dbReference type="Proteomes" id="UP000193560"/>
    </source>
</evidence>
<keyword evidence="12" id="KW-1185">Reference proteome</keyword>
<evidence type="ECO:0000259" key="10">
    <source>
        <dbReference type="PROSITE" id="PS50235"/>
    </source>
</evidence>
<dbReference type="PANTHER" id="PTHR24006:SF888">
    <property type="entry name" value="UBIQUITIN CARBOXYL-TERMINAL HYDROLASE 30"/>
    <property type="match status" value="1"/>
</dbReference>
<evidence type="ECO:0000256" key="5">
    <source>
        <dbReference type="ARBA" id="ARBA00022786"/>
    </source>
</evidence>
<keyword evidence="9" id="KW-0812">Transmembrane</keyword>
<evidence type="ECO:0000256" key="8">
    <source>
        <dbReference type="SAM" id="MobiDB-lite"/>
    </source>
</evidence>
<dbReference type="PROSITE" id="PS50235">
    <property type="entry name" value="USP_3"/>
    <property type="match status" value="1"/>
</dbReference>
<evidence type="ECO:0000256" key="1">
    <source>
        <dbReference type="ARBA" id="ARBA00000707"/>
    </source>
</evidence>
<comment type="catalytic activity">
    <reaction evidence="1">
        <text>Thiol-dependent hydrolysis of ester, thioester, amide, peptide and isopeptide bonds formed by the C-terminal Gly of ubiquitin (a 76-residue protein attached to proteins as an intracellular targeting signal).</text>
        <dbReference type="EC" id="3.4.19.12"/>
    </reaction>
</comment>
<dbReference type="InterPro" id="IPR018200">
    <property type="entry name" value="USP_CS"/>
</dbReference>
<gene>
    <name evidence="11" type="ORF">BCR42DRAFT_409775</name>
</gene>
<feature type="region of interest" description="Disordered" evidence="8">
    <location>
        <begin position="456"/>
        <end position="477"/>
    </location>
</feature>
<feature type="transmembrane region" description="Helical" evidence="9">
    <location>
        <begin position="44"/>
        <end position="66"/>
    </location>
</feature>